<evidence type="ECO:0000313" key="12">
    <source>
        <dbReference type="EMBL" id="KAK4876698.1"/>
    </source>
</evidence>
<evidence type="ECO:0000256" key="8">
    <source>
        <dbReference type="PIRSR" id="PIRSR001093-1"/>
    </source>
</evidence>
<dbReference type="InterPro" id="IPR017853">
    <property type="entry name" value="GH"/>
</dbReference>
<evidence type="ECO:0000256" key="9">
    <source>
        <dbReference type="SAM" id="SignalP"/>
    </source>
</evidence>
<keyword evidence="13" id="KW-1185">Reference proteome</keyword>
<evidence type="ECO:0000259" key="10">
    <source>
        <dbReference type="Pfam" id="PF00728"/>
    </source>
</evidence>
<comment type="caution">
    <text evidence="12">The sequence shown here is derived from an EMBL/GenBank/DDBJ whole genome shotgun (WGS) entry which is preliminary data.</text>
</comment>
<dbReference type="PIRSF" id="PIRSF001093">
    <property type="entry name" value="B-hxosamndse_ab_euk"/>
    <property type="match status" value="1"/>
</dbReference>
<dbReference type="GO" id="GO:0016231">
    <property type="term" value="F:beta-N-acetylglucosaminidase activity"/>
    <property type="evidence" value="ECO:0007669"/>
    <property type="project" value="TreeGrafter"/>
</dbReference>
<proteinExistence type="inferred from homology"/>
<feature type="domain" description="Glycoside hydrolase family 20 catalytic" evidence="10">
    <location>
        <begin position="235"/>
        <end position="571"/>
    </location>
</feature>
<dbReference type="Pfam" id="PF14845">
    <property type="entry name" value="Glycohydro_20b2"/>
    <property type="match status" value="1"/>
</dbReference>
<evidence type="ECO:0000256" key="6">
    <source>
        <dbReference type="ARBA" id="ARBA00023295"/>
    </source>
</evidence>
<feature type="domain" description="Beta-hexosaminidase eukaryotic type N-terminal" evidence="11">
    <location>
        <begin position="86"/>
        <end position="204"/>
    </location>
</feature>
<dbReference type="FunFam" id="3.20.20.80:FF:000063">
    <property type="entry name" value="Beta-hexosaminidase"/>
    <property type="match status" value="1"/>
</dbReference>
<dbReference type="CDD" id="cd06562">
    <property type="entry name" value="GH20_HexA_HexB-like"/>
    <property type="match status" value="1"/>
</dbReference>
<feature type="signal peptide" evidence="9">
    <location>
        <begin position="1"/>
        <end position="28"/>
    </location>
</feature>
<dbReference type="InterPro" id="IPR029018">
    <property type="entry name" value="Hex-like_dom2"/>
</dbReference>
<evidence type="ECO:0000256" key="3">
    <source>
        <dbReference type="ARBA" id="ARBA00022729"/>
    </source>
</evidence>
<evidence type="ECO:0000256" key="7">
    <source>
        <dbReference type="PIRNR" id="PIRNR001093"/>
    </source>
</evidence>
<gene>
    <name evidence="12" type="ORF">RN001_009204</name>
</gene>
<keyword evidence="3 9" id="KW-0732">Signal</keyword>
<dbReference type="InterPro" id="IPR015883">
    <property type="entry name" value="Glyco_hydro_20_cat"/>
</dbReference>
<dbReference type="GO" id="GO:0030203">
    <property type="term" value="P:glycosaminoglycan metabolic process"/>
    <property type="evidence" value="ECO:0007669"/>
    <property type="project" value="TreeGrafter"/>
</dbReference>
<dbReference type="SUPFAM" id="SSF51445">
    <property type="entry name" value="(Trans)glycosidases"/>
    <property type="match status" value="1"/>
</dbReference>
<protein>
    <recommendedName>
        <fullName evidence="7">Beta-hexosaminidase</fullName>
        <ecNumber evidence="7">3.2.1.52</ecNumber>
    </recommendedName>
</protein>
<dbReference type="Pfam" id="PF00728">
    <property type="entry name" value="Glyco_hydro_20"/>
    <property type="match status" value="1"/>
</dbReference>
<dbReference type="PANTHER" id="PTHR22600">
    <property type="entry name" value="BETA-HEXOSAMINIDASE"/>
    <property type="match status" value="1"/>
</dbReference>
<dbReference type="InterPro" id="IPR029019">
    <property type="entry name" value="HEX_eukaryotic_N"/>
</dbReference>
<feature type="chain" id="PRO_5042852183" description="Beta-hexosaminidase" evidence="9">
    <location>
        <begin position="29"/>
        <end position="613"/>
    </location>
</feature>
<dbReference type="GO" id="GO:0005975">
    <property type="term" value="P:carbohydrate metabolic process"/>
    <property type="evidence" value="ECO:0007669"/>
    <property type="project" value="InterPro"/>
</dbReference>
<keyword evidence="6 7" id="KW-0326">Glycosidase</keyword>
<sequence>MIQKSYKLPCSMQLLLIIVTVFIGKSTCSSSNEDGWRWLWTCDVRTEKCHRKPEPVSIEKSFEFVEPLQHASLAACRLICGRYGALWPKPSGQTIITRQLLPFHPNAIKFQISNTNDQTKQYLIENTQIFHNNLLSECGSNCSSVFNTQVTIFLFPSSSEFTLRWDTNETYHLELVSKGNQVSVEILADNVFGVRHGLETLLQLIASYPVYHKHEGVSHGLAIVSGARIHDKPFYRHRGLLLDTARNYLPVDAIKRQIDAMAASKLNVLHWHATDSQSFPLVLPRLPQMAKYGAYSSVKVYHPNDMRDLIRYAKLRGVRVILEIDAPSHAGNGWQWGEQAGLGNLAVCINKMPWRYYCIQPPCGQLNPINRHLYTVLSQLYQDVIDIFDEKETFHMGGDEVHLGCWNSTDEIINYLNYHGRNRTTEDFLQLWGEYQANALNAYDALVGHKNTQIIMWSSALTDVNIISRYLPKDRYIIQTWVPSNDNISELLLQLGYQIILSTKDAWYLDHGFWGTTQYHGWRISYSNRLPKHENVLGGEVCMWGELVDENSLDNRIWPRAAAAAERLWSNPDTGTAKAEQRLYRHRERLVSRGIQAEALAPRYCYQNEGECS</sequence>
<dbReference type="PANTHER" id="PTHR22600:SF42">
    <property type="entry name" value="BETA-N-ACETYLHEXOSAMINIDASE"/>
    <property type="match status" value="1"/>
</dbReference>
<comment type="similarity">
    <text evidence="2 7">Belongs to the glycosyl hydrolase 20 family.</text>
</comment>
<reference evidence="13" key="1">
    <citation type="submission" date="2023-01" db="EMBL/GenBank/DDBJ databases">
        <title>Key to firefly adult light organ development and bioluminescence: homeobox transcription factors regulate luciferase expression and transportation to peroxisome.</title>
        <authorList>
            <person name="Fu X."/>
        </authorList>
    </citation>
    <scope>NUCLEOTIDE SEQUENCE [LARGE SCALE GENOMIC DNA]</scope>
</reference>
<dbReference type="InterPro" id="IPR025705">
    <property type="entry name" value="Beta_hexosaminidase_sua/sub"/>
</dbReference>
<keyword evidence="5" id="KW-0325">Glycoprotein</keyword>
<evidence type="ECO:0000259" key="11">
    <source>
        <dbReference type="Pfam" id="PF14845"/>
    </source>
</evidence>
<dbReference type="Gene3D" id="3.30.379.10">
    <property type="entry name" value="Chitobiase/beta-hexosaminidase domain 2-like"/>
    <property type="match status" value="1"/>
</dbReference>
<keyword evidence="4 7" id="KW-0378">Hydrolase</keyword>
<evidence type="ECO:0000256" key="4">
    <source>
        <dbReference type="ARBA" id="ARBA00022801"/>
    </source>
</evidence>
<dbReference type="AlphaFoldDB" id="A0AAN7P6B2"/>
<evidence type="ECO:0000313" key="13">
    <source>
        <dbReference type="Proteomes" id="UP001353858"/>
    </source>
</evidence>
<feature type="active site" description="Proton donor" evidence="8">
    <location>
        <position position="400"/>
    </location>
</feature>
<name>A0AAN7P6B2_9COLE</name>
<dbReference type="EC" id="3.2.1.52" evidence="7"/>
<evidence type="ECO:0000256" key="5">
    <source>
        <dbReference type="ARBA" id="ARBA00023180"/>
    </source>
</evidence>
<dbReference type="GO" id="GO:0005886">
    <property type="term" value="C:plasma membrane"/>
    <property type="evidence" value="ECO:0007669"/>
    <property type="project" value="TreeGrafter"/>
</dbReference>
<dbReference type="EMBL" id="JARPUR010000004">
    <property type="protein sequence ID" value="KAK4876698.1"/>
    <property type="molecule type" value="Genomic_DNA"/>
</dbReference>
<evidence type="ECO:0000256" key="2">
    <source>
        <dbReference type="ARBA" id="ARBA00006285"/>
    </source>
</evidence>
<dbReference type="Gene3D" id="3.20.20.80">
    <property type="entry name" value="Glycosidases"/>
    <property type="match status" value="1"/>
</dbReference>
<evidence type="ECO:0000256" key="1">
    <source>
        <dbReference type="ARBA" id="ARBA00001231"/>
    </source>
</evidence>
<comment type="catalytic activity">
    <reaction evidence="1 7">
        <text>Hydrolysis of terminal non-reducing N-acetyl-D-hexosamine residues in N-acetyl-beta-D-hexosaminides.</text>
        <dbReference type="EC" id="3.2.1.52"/>
    </reaction>
</comment>
<dbReference type="SUPFAM" id="SSF55545">
    <property type="entry name" value="beta-N-acetylhexosaminidase-like domain"/>
    <property type="match status" value="1"/>
</dbReference>
<dbReference type="Proteomes" id="UP001353858">
    <property type="component" value="Unassembled WGS sequence"/>
</dbReference>
<accession>A0AAN7P6B2</accession>
<dbReference type="PRINTS" id="PR00738">
    <property type="entry name" value="GLHYDRLASE20"/>
</dbReference>
<organism evidence="12 13">
    <name type="scientific">Aquatica leii</name>
    <dbReference type="NCBI Taxonomy" id="1421715"/>
    <lineage>
        <taxon>Eukaryota</taxon>
        <taxon>Metazoa</taxon>
        <taxon>Ecdysozoa</taxon>
        <taxon>Arthropoda</taxon>
        <taxon>Hexapoda</taxon>
        <taxon>Insecta</taxon>
        <taxon>Pterygota</taxon>
        <taxon>Neoptera</taxon>
        <taxon>Endopterygota</taxon>
        <taxon>Coleoptera</taxon>
        <taxon>Polyphaga</taxon>
        <taxon>Elateriformia</taxon>
        <taxon>Elateroidea</taxon>
        <taxon>Lampyridae</taxon>
        <taxon>Luciolinae</taxon>
        <taxon>Aquatica</taxon>
    </lineage>
</organism>